<evidence type="ECO:0000256" key="1">
    <source>
        <dbReference type="SAM" id="MobiDB-lite"/>
    </source>
</evidence>
<feature type="region of interest" description="Disordered" evidence="1">
    <location>
        <begin position="235"/>
        <end position="255"/>
    </location>
</feature>
<reference evidence="3" key="1">
    <citation type="submission" date="2022-07" db="EMBL/GenBank/DDBJ databases">
        <title>Genome Sequence of Agrocybe chaxingu.</title>
        <authorList>
            <person name="Buettner E."/>
        </authorList>
    </citation>
    <scope>NUCLEOTIDE SEQUENCE</scope>
    <source>
        <strain evidence="3">MP-N11</strain>
    </source>
</reference>
<evidence type="ECO:0000256" key="2">
    <source>
        <dbReference type="SAM" id="SignalP"/>
    </source>
</evidence>
<evidence type="ECO:0000313" key="4">
    <source>
        <dbReference type="Proteomes" id="UP001148786"/>
    </source>
</evidence>
<feature type="compositionally biased region" description="Basic residues" evidence="1">
    <location>
        <begin position="245"/>
        <end position="255"/>
    </location>
</feature>
<accession>A0A9W8JVG8</accession>
<proteinExistence type="predicted"/>
<dbReference type="Proteomes" id="UP001148786">
    <property type="component" value="Unassembled WGS sequence"/>
</dbReference>
<protein>
    <submittedName>
        <fullName evidence="3">Uncharacterized protein</fullName>
    </submittedName>
</protein>
<gene>
    <name evidence="3" type="ORF">NLJ89_g7889</name>
</gene>
<feature type="region of interest" description="Disordered" evidence="1">
    <location>
        <begin position="42"/>
        <end position="99"/>
    </location>
</feature>
<comment type="caution">
    <text evidence="3">The sequence shown here is derived from an EMBL/GenBank/DDBJ whole genome shotgun (WGS) entry which is preliminary data.</text>
</comment>
<feature type="signal peptide" evidence="2">
    <location>
        <begin position="1"/>
        <end position="18"/>
    </location>
</feature>
<feature type="chain" id="PRO_5040929901" evidence="2">
    <location>
        <begin position="19"/>
        <end position="255"/>
    </location>
</feature>
<dbReference type="AlphaFoldDB" id="A0A9W8JVG8"/>
<keyword evidence="2" id="KW-0732">Signal</keyword>
<dbReference type="OrthoDB" id="3009523at2759"/>
<evidence type="ECO:0000313" key="3">
    <source>
        <dbReference type="EMBL" id="KAJ3504528.1"/>
    </source>
</evidence>
<sequence>MHWPLFLLASLVLQSILCGGLVLPAAPTGEVLARRAITRSQTRAQYAPQLPRKPVVKQEILRGPKNARSPRTRIRSAKDSSKKARKTAAQNGSHYAGRGSTVVKQRLPASSTKEFAKTMKKKDADHILEHQVLVAALKAQRHDLEQLKSSTRKGIKNILNSNKNLVLVDKSINRSKGQVFRNALKNGKSVQNKKADRDEYIGTTLHLAKNTAKELDKELGGYRGNVHATLTKAIKNGGLAGPRSGHGKSRTRTRT</sequence>
<organism evidence="3 4">
    <name type="scientific">Agrocybe chaxingu</name>
    <dbReference type="NCBI Taxonomy" id="84603"/>
    <lineage>
        <taxon>Eukaryota</taxon>
        <taxon>Fungi</taxon>
        <taxon>Dikarya</taxon>
        <taxon>Basidiomycota</taxon>
        <taxon>Agaricomycotina</taxon>
        <taxon>Agaricomycetes</taxon>
        <taxon>Agaricomycetidae</taxon>
        <taxon>Agaricales</taxon>
        <taxon>Agaricineae</taxon>
        <taxon>Strophariaceae</taxon>
        <taxon>Agrocybe</taxon>
    </lineage>
</organism>
<name>A0A9W8JVG8_9AGAR</name>
<dbReference type="EMBL" id="JANKHO010000998">
    <property type="protein sequence ID" value="KAJ3504528.1"/>
    <property type="molecule type" value="Genomic_DNA"/>
</dbReference>
<keyword evidence="4" id="KW-1185">Reference proteome</keyword>